<sequence>MLEMLYLDFKVRSAYNVVHIIPTIFADCPKSLKSVTLRSYGSRGFHVPYARVDPAIDDSFSTLFVAGSSDDRYPGNRIIPHLKIIQNMSAATFSAMMAVLQENTLETVKLTRYNSTEEGDVEEIKDEKVKRIESMDIVKLVPWTKTVITDEGTRVVVVPRTSPRKERKLSMRHFESLQRFEVNKCRRLDSILLQKVLFDCPHLEIFSALATQMRLEDVTEEAWASTGIQELSITINSSMIRIPVGSNNRSELDQQQKEKMERLEILYRQLGRLTELKILDTRRYVKHPAPHVNFRSVLSTSEYFLPGLFTVGDRCTEAGGLKNLTTFRGQFHANIATMPEFILGEKEITVNWSRLEKVEFYTEDYAVDSPDVSSSVEWLQTKLPHVEFLPFNY</sequence>
<dbReference type="Proteomes" id="UP000723463">
    <property type="component" value="Unassembled WGS sequence"/>
</dbReference>
<evidence type="ECO:0000313" key="2">
    <source>
        <dbReference type="Proteomes" id="UP000723463"/>
    </source>
</evidence>
<reference evidence="1" key="1">
    <citation type="journal article" date="2020" name="Fungal Divers.">
        <title>Resolving the Mortierellaceae phylogeny through synthesis of multi-gene phylogenetics and phylogenomics.</title>
        <authorList>
            <person name="Vandepol N."/>
            <person name="Liber J."/>
            <person name="Desiro A."/>
            <person name="Na H."/>
            <person name="Kennedy M."/>
            <person name="Barry K."/>
            <person name="Grigoriev I.V."/>
            <person name="Miller A.N."/>
            <person name="O'Donnell K."/>
            <person name="Stajich J.E."/>
            <person name="Bonito G."/>
        </authorList>
    </citation>
    <scope>NUCLEOTIDE SEQUENCE</scope>
    <source>
        <strain evidence="1">NRRL 2591</strain>
    </source>
</reference>
<organism evidence="1 2">
    <name type="scientific">Mortierella hygrophila</name>
    <dbReference type="NCBI Taxonomy" id="979708"/>
    <lineage>
        <taxon>Eukaryota</taxon>
        <taxon>Fungi</taxon>
        <taxon>Fungi incertae sedis</taxon>
        <taxon>Mucoromycota</taxon>
        <taxon>Mortierellomycotina</taxon>
        <taxon>Mortierellomycetes</taxon>
        <taxon>Mortierellales</taxon>
        <taxon>Mortierellaceae</taxon>
        <taxon>Mortierella</taxon>
    </lineage>
</organism>
<dbReference type="AlphaFoldDB" id="A0A9P6FCA8"/>
<accession>A0A9P6FCA8</accession>
<proteinExistence type="predicted"/>
<comment type="caution">
    <text evidence="1">The sequence shown here is derived from an EMBL/GenBank/DDBJ whole genome shotgun (WGS) entry which is preliminary data.</text>
</comment>
<gene>
    <name evidence="1" type="ORF">EC957_008317</name>
</gene>
<keyword evidence="2" id="KW-1185">Reference proteome</keyword>
<dbReference type="EMBL" id="JAAAXW010000041">
    <property type="protein sequence ID" value="KAF9547480.1"/>
    <property type="molecule type" value="Genomic_DNA"/>
</dbReference>
<evidence type="ECO:0000313" key="1">
    <source>
        <dbReference type="EMBL" id="KAF9547480.1"/>
    </source>
</evidence>
<protein>
    <submittedName>
        <fullName evidence="1">Uncharacterized protein</fullName>
    </submittedName>
</protein>
<name>A0A9P6FCA8_9FUNG</name>